<dbReference type="EMBL" id="BRYA01000584">
    <property type="protein sequence ID" value="GMI24493.1"/>
    <property type="molecule type" value="Genomic_DNA"/>
</dbReference>
<gene>
    <name evidence="2" type="ORF">TrCOL_g620</name>
</gene>
<evidence type="ECO:0000256" key="1">
    <source>
        <dbReference type="SAM" id="MobiDB-lite"/>
    </source>
</evidence>
<dbReference type="OrthoDB" id="214at2759"/>
<protein>
    <submittedName>
        <fullName evidence="2">Uncharacterized protein</fullName>
    </submittedName>
</protein>
<reference evidence="3" key="1">
    <citation type="journal article" date="2023" name="Commun. Biol.">
        <title>Genome analysis of Parmales, the sister group of diatoms, reveals the evolutionary specialization of diatoms from phago-mixotrophs to photoautotrophs.</title>
        <authorList>
            <person name="Ban H."/>
            <person name="Sato S."/>
            <person name="Yoshikawa S."/>
            <person name="Yamada K."/>
            <person name="Nakamura Y."/>
            <person name="Ichinomiya M."/>
            <person name="Sato N."/>
            <person name="Blanc-Mathieu R."/>
            <person name="Endo H."/>
            <person name="Kuwata A."/>
            <person name="Ogata H."/>
        </authorList>
    </citation>
    <scope>NUCLEOTIDE SEQUENCE [LARGE SCALE GENOMIC DNA]</scope>
</reference>
<organism evidence="2 3">
    <name type="scientific">Triparma columacea</name>
    <dbReference type="NCBI Taxonomy" id="722753"/>
    <lineage>
        <taxon>Eukaryota</taxon>
        <taxon>Sar</taxon>
        <taxon>Stramenopiles</taxon>
        <taxon>Ochrophyta</taxon>
        <taxon>Bolidophyceae</taxon>
        <taxon>Parmales</taxon>
        <taxon>Triparmaceae</taxon>
        <taxon>Triparma</taxon>
    </lineage>
</organism>
<comment type="caution">
    <text evidence="2">The sequence shown here is derived from an EMBL/GenBank/DDBJ whole genome shotgun (WGS) entry which is preliminary data.</text>
</comment>
<accession>A0A9W7FWT0</accession>
<feature type="region of interest" description="Disordered" evidence="1">
    <location>
        <begin position="1"/>
        <end position="89"/>
    </location>
</feature>
<dbReference type="Proteomes" id="UP001165065">
    <property type="component" value="Unassembled WGS sequence"/>
</dbReference>
<name>A0A9W7FWT0_9STRA</name>
<feature type="compositionally biased region" description="Basic and acidic residues" evidence="1">
    <location>
        <begin position="24"/>
        <end position="40"/>
    </location>
</feature>
<feature type="compositionally biased region" description="Basic residues" evidence="1">
    <location>
        <begin position="1"/>
        <end position="14"/>
    </location>
</feature>
<dbReference type="AlphaFoldDB" id="A0A9W7FWT0"/>
<keyword evidence="3" id="KW-1185">Reference proteome</keyword>
<feature type="compositionally biased region" description="Low complexity" evidence="1">
    <location>
        <begin position="63"/>
        <end position="89"/>
    </location>
</feature>
<proteinExistence type="predicted"/>
<evidence type="ECO:0000313" key="3">
    <source>
        <dbReference type="Proteomes" id="UP001165065"/>
    </source>
</evidence>
<evidence type="ECO:0000313" key="2">
    <source>
        <dbReference type="EMBL" id="GMI24493.1"/>
    </source>
</evidence>
<feature type="compositionally biased region" description="Low complexity" evidence="1">
    <location>
        <begin position="41"/>
        <end position="53"/>
    </location>
</feature>
<sequence>MGQKRGTRGNKTRRIYNDRINNNHNRDNNERGIDEGHYSRSSDSNPSSSSSSSSPPPSPSSSPPQASSNNTPPTPSPNTNNNNNMFNPLSNLPLPGIKFRLNPLTTLKVRKIYTPLPKTVLTLGADYNTQLGVWQFRSDWEDKVIGGRLSLKGPELQLTKTWLLSVGAVEDLVTRLRLRASVDLKTGKALARFGFRTERLNPINVVEGFAMKKRIPLDGSQGHAKLEIKANFAFPEPDFEIGNESRKHLVGMGDVEIGVEEINLLMEY</sequence>